<reference evidence="1" key="1">
    <citation type="submission" date="2020-01" db="EMBL/GenBank/DDBJ databases">
        <title>Genome Sequencing of Three Apophysomyces-Like Fungal Strains Confirms a Novel Fungal Genus in the Mucoromycota with divergent Burkholderia-like Endosymbiotic Bacteria.</title>
        <authorList>
            <person name="Stajich J.E."/>
            <person name="Macias A.M."/>
            <person name="Carter-House D."/>
            <person name="Lovett B."/>
            <person name="Kasson L.R."/>
            <person name="Berry K."/>
            <person name="Grigoriev I."/>
            <person name="Chang Y."/>
            <person name="Spatafora J."/>
            <person name="Kasson M.T."/>
        </authorList>
    </citation>
    <scope>NUCLEOTIDE SEQUENCE</scope>
    <source>
        <strain evidence="1">NRRL A-21654</strain>
    </source>
</reference>
<protein>
    <submittedName>
        <fullName evidence="1">Uncharacterized protein</fullName>
    </submittedName>
</protein>
<evidence type="ECO:0000313" key="2">
    <source>
        <dbReference type="Proteomes" id="UP000605846"/>
    </source>
</evidence>
<dbReference type="AlphaFoldDB" id="A0A8H7BK03"/>
<proteinExistence type="predicted"/>
<dbReference type="SUPFAM" id="SSF52047">
    <property type="entry name" value="RNI-like"/>
    <property type="match status" value="1"/>
</dbReference>
<dbReference type="Gene3D" id="3.80.10.10">
    <property type="entry name" value="Ribonuclease Inhibitor"/>
    <property type="match status" value="1"/>
</dbReference>
<sequence length="427" mass="49532">MLSADFPRYALTELTIYGDDYEQWVEFLAELPCIEKLRIQSHDYAEYEANEDDCKISCNSLEKIHNCLPRLRYLCIDPYISFGNMPESIVPCDTVRELALTLVRGRPWGEYLAQKYTHLEKLYIGDLLSHDEDSLEQLCAFATGCTHLREFDSDEIRTYRPFLDALSNVGAPIRELRFDLWDQQWVVDKLDKFKQTCTSVRLRLQKETLGWPVFGAFAPYLSLTHLTVDIHYGEMELDKILSQIEQIRHLSVTAQDFCVGRDRKRDLRHNLDTLYLQGCINDQVYVYLSECCPRLSRLQCTYADAYRESCVIYCPNTSLKKLSITLSGDYVFKLAKIEDRNGSKNNNNESPRVSQNAKSSTRWLLHGTYYNSFESLEASGLSKMSWRKAQATENKRIFPMNIASIHYRHIASMELKSATASRFNKVQ</sequence>
<keyword evidence="2" id="KW-1185">Reference proteome</keyword>
<gene>
    <name evidence="1" type="ORF">EC973_005876</name>
</gene>
<dbReference type="InterPro" id="IPR032675">
    <property type="entry name" value="LRR_dom_sf"/>
</dbReference>
<comment type="caution">
    <text evidence="1">The sequence shown here is derived from an EMBL/GenBank/DDBJ whole genome shotgun (WGS) entry which is preliminary data.</text>
</comment>
<accession>A0A8H7BK03</accession>
<organism evidence="1 2">
    <name type="scientific">Apophysomyces ossiformis</name>
    <dbReference type="NCBI Taxonomy" id="679940"/>
    <lineage>
        <taxon>Eukaryota</taxon>
        <taxon>Fungi</taxon>
        <taxon>Fungi incertae sedis</taxon>
        <taxon>Mucoromycota</taxon>
        <taxon>Mucoromycotina</taxon>
        <taxon>Mucoromycetes</taxon>
        <taxon>Mucorales</taxon>
        <taxon>Mucorineae</taxon>
        <taxon>Mucoraceae</taxon>
        <taxon>Apophysomyces</taxon>
    </lineage>
</organism>
<dbReference type="Proteomes" id="UP000605846">
    <property type="component" value="Unassembled WGS sequence"/>
</dbReference>
<evidence type="ECO:0000313" key="1">
    <source>
        <dbReference type="EMBL" id="KAF7720884.1"/>
    </source>
</evidence>
<name>A0A8H7BK03_9FUNG</name>
<dbReference type="EMBL" id="JABAYA010000341">
    <property type="protein sequence ID" value="KAF7720884.1"/>
    <property type="molecule type" value="Genomic_DNA"/>
</dbReference>